<evidence type="ECO:0000256" key="6">
    <source>
        <dbReference type="SAM" id="MobiDB-lite"/>
    </source>
</evidence>
<feature type="compositionally biased region" description="Basic residues" evidence="6">
    <location>
        <begin position="1"/>
        <end position="11"/>
    </location>
</feature>
<evidence type="ECO:0000313" key="9">
    <source>
        <dbReference type="Proteomes" id="UP000277094"/>
    </source>
</evidence>
<dbReference type="EMBL" id="RJSG01000002">
    <property type="protein sequence ID" value="RNL80428.1"/>
    <property type="molecule type" value="Genomic_DNA"/>
</dbReference>
<dbReference type="Gene3D" id="1.20.1440.20">
    <property type="entry name" value="LemA-like domain"/>
    <property type="match status" value="1"/>
</dbReference>
<dbReference type="PANTHER" id="PTHR34478">
    <property type="entry name" value="PROTEIN LEMA"/>
    <property type="match status" value="1"/>
</dbReference>
<evidence type="ECO:0000256" key="7">
    <source>
        <dbReference type="SAM" id="Phobius"/>
    </source>
</evidence>
<sequence length="258" mass="28316">MRRPQVRHRRAAPADDGIPPHAAGPRLEHPQRHRDGGRGRAALGGPARRVPEGHRRHPRPDPGLRLEGCRPVITIIVAAVAVLLLPAIALVVMYNRFVRQRTLIDNSWAGVDVELTRRHDLIPNLVATVQGYAAHEKDLLTSLVAAREAAAALEKQAPQGRSAVEETMGRSLAAVLARVEAYPNLKADTGFLDLQKQLVETEDRIAAARRFYNLNVGAFNTRVGTFPSNLVADWFGFVTHPFFELSDTAARTVPQVGL</sequence>
<evidence type="ECO:0000256" key="3">
    <source>
        <dbReference type="ARBA" id="ARBA00022692"/>
    </source>
</evidence>
<keyword evidence="9" id="KW-1185">Reference proteome</keyword>
<protein>
    <submittedName>
        <fullName evidence="8">LemA family protein</fullName>
    </submittedName>
</protein>
<dbReference type="Pfam" id="PF04011">
    <property type="entry name" value="LemA"/>
    <property type="match status" value="1"/>
</dbReference>
<feature type="compositionally biased region" description="Basic and acidic residues" evidence="6">
    <location>
        <begin position="49"/>
        <end position="64"/>
    </location>
</feature>
<evidence type="ECO:0000313" key="8">
    <source>
        <dbReference type="EMBL" id="RNL80428.1"/>
    </source>
</evidence>
<feature type="region of interest" description="Disordered" evidence="6">
    <location>
        <begin position="1"/>
        <end position="64"/>
    </location>
</feature>
<feature type="compositionally biased region" description="Basic and acidic residues" evidence="6">
    <location>
        <begin position="26"/>
        <end position="38"/>
    </location>
</feature>
<feature type="transmembrane region" description="Helical" evidence="7">
    <location>
        <begin position="72"/>
        <end position="94"/>
    </location>
</feature>
<proteinExistence type="inferred from homology"/>
<dbReference type="AlphaFoldDB" id="A0A3N0DXT6"/>
<reference evidence="8 9" key="1">
    <citation type="submission" date="2018-11" db="EMBL/GenBank/DDBJ databases">
        <authorList>
            <person name="Li F."/>
        </authorList>
    </citation>
    <scope>NUCLEOTIDE SEQUENCE [LARGE SCALE GENOMIC DNA]</scope>
    <source>
        <strain evidence="8 9">KIS18-7</strain>
    </source>
</reference>
<comment type="subcellular location">
    <subcellularLocation>
        <location evidence="1">Membrane</location>
        <topology evidence="1">Single-pass membrane protein</topology>
    </subcellularLocation>
</comment>
<comment type="similarity">
    <text evidence="2">Belongs to the LemA family.</text>
</comment>
<name>A0A3N0DXT6_9ACTN</name>
<keyword evidence="4 7" id="KW-1133">Transmembrane helix</keyword>
<comment type="caution">
    <text evidence="8">The sequence shown here is derived from an EMBL/GenBank/DDBJ whole genome shotgun (WGS) entry which is preliminary data.</text>
</comment>
<dbReference type="InterPro" id="IPR023353">
    <property type="entry name" value="LemA-like_dom_sf"/>
</dbReference>
<gene>
    <name evidence="8" type="ORF">EFL95_10860</name>
</gene>
<keyword evidence="3 7" id="KW-0812">Transmembrane</keyword>
<dbReference type="PANTHER" id="PTHR34478:SF1">
    <property type="entry name" value="PROTEIN LEMA"/>
    <property type="match status" value="1"/>
</dbReference>
<dbReference type="Proteomes" id="UP000277094">
    <property type="component" value="Unassembled WGS sequence"/>
</dbReference>
<evidence type="ECO:0000256" key="2">
    <source>
        <dbReference type="ARBA" id="ARBA00008854"/>
    </source>
</evidence>
<evidence type="ECO:0000256" key="1">
    <source>
        <dbReference type="ARBA" id="ARBA00004167"/>
    </source>
</evidence>
<evidence type="ECO:0000256" key="5">
    <source>
        <dbReference type="ARBA" id="ARBA00023136"/>
    </source>
</evidence>
<dbReference type="InterPro" id="IPR007156">
    <property type="entry name" value="MamQ_LemA"/>
</dbReference>
<dbReference type="OrthoDB" id="9804152at2"/>
<evidence type="ECO:0000256" key="4">
    <source>
        <dbReference type="ARBA" id="ARBA00022989"/>
    </source>
</evidence>
<organism evidence="8 9">
    <name type="scientific">Nocardioides marmorisolisilvae</name>
    <dbReference type="NCBI Taxonomy" id="1542737"/>
    <lineage>
        <taxon>Bacteria</taxon>
        <taxon>Bacillati</taxon>
        <taxon>Actinomycetota</taxon>
        <taxon>Actinomycetes</taxon>
        <taxon>Propionibacteriales</taxon>
        <taxon>Nocardioidaceae</taxon>
        <taxon>Nocardioides</taxon>
    </lineage>
</organism>
<accession>A0A3N0DXT6</accession>
<dbReference type="SUPFAM" id="SSF140478">
    <property type="entry name" value="LemA-like"/>
    <property type="match status" value="1"/>
</dbReference>
<dbReference type="GO" id="GO:0016020">
    <property type="term" value="C:membrane"/>
    <property type="evidence" value="ECO:0007669"/>
    <property type="project" value="UniProtKB-SubCell"/>
</dbReference>
<keyword evidence="5 7" id="KW-0472">Membrane</keyword>